<dbReference type="CDD" id="cd02440">
    <property type="entry name" value="AdoMet_MTases"/>
    <property type="match status" value="1"/>
</dbReference>
<keyword evidence="6" id="KW-0808">Transferase</keyword>
<evidence type="ECO:0000256" key="10">
    <source>
        <dbReference type="ARBA" id="ARBA00035815"/>
    </source>
</evidence>
<evidence type="ECO:0000313" key="14">
    <source>
        <dbReference type="WBParaSite" id="jg10828"/>
    </source>
</evidence>
<evidence type="ECO:0000256" key="6">
    <source>
        <dbReference type="ARBA" id="ARBA00022679"/>
    </source>
</evidence>
<keyword evidence="4" id="KW-0963">Cytoplasm</keyword>
<comment type="catalytic activity">
    <reaction evidence="10">
        <text>[protein]-L-isoaspartate + S-adenosyl-L-methionine = [protein]-L-isoaspartate alpha-methyl ester + S-adenosyl-L-homocysteine</text>
        <dbReference type="Rhea" id="RHEA:12705"/>
        <dbReference type="Rhea" id="RHEA-COMP:12143"/>
        <dbReference type="Rhea" id="RHEA-COMP:12144"/>
        <dbReference type="ChEBI" id="CHEBI:57856"/>
        <dbReference type="ChEBI" id="CHEBI:59789"/>
        <dbReference type="ChEBI" id="CHEBI:90596"/>
        <dbReference type="ChEBI" id="CHEBI:90598"/>
        <dbReference type="EC" id="2.1.1.77"/>
    </reaction>
    <physiologicalReaction direction="left-to-right" evidence="10">
        <dbReference type="Rhea" id="RHEA:12706"/>
    </physiologicalReaction>
</comment>
<dbReference type="GO" id="GO:0005737">
    <property type="term" value="C:cytoplasm"/>
    <property type="evidence" value="ECO:0007669"/>
    <property type="project" value="UniProtKB-SubCell"/>
</dbReference>
<dbReference type="FunFam" id="3.40.50.150:FF:000027">
    <property type="entry name" value="Protein-L-isoaspartate O-methyltransferase"/>
    <property type="match status" value="1"/>
</dbReference>
<keyword evidence="7" id="KW-0949">S-adenosyl-L-methionine</keyword>
<dbReference type="GO" id="GO:0032259">
    <property type="term" value="P:methylation"/>
    <property type="evidence" value="ECO:0007669"/>
    <property type="project" value="UniProtKB-KW"/>
</dbReference>
<dbReference type="SUPFAM" id="SSF53335">
    <property type="entry name" value="S-adenosyl-L-methionine-dependent methyltransferases"/>
    <property type="match status" value="1"/>
</dbReference>
<keyword evidence="13" id="KW-1185">Reference proteome</keyword>
<evidence type="ECO:0000256" key="9">
    <source>
        <dbReference type="ARBA" id="ARBA00031350"/>
    </source>
</evidence>
<dbReference type="EC" id="2.1.1.77" evidence="3"/>
<dbReference type="InterPro" id="IPR000682">
    <property type="entry name" value="PCMT"/>
</dbReference>
<dbReference type="Proteomes" id="UP000887574">
    <property type="component" value="Unplaced"/>
</dbReference>
<evidence type="ECO:0000256" key="5">
    <source>
        <dbReference type="ARBA" id="ARBA00022603"/>
    </source>
</evidence>
<dbReference type="InterPro" id="IPR029063">
    <property type="entry name" value="SAM-dependent_MTases_sf"/>
</dbReference>
<dbReference type="PANTHER" id="PTHR11579:SF0">
    <property type="entry name" value="PROTEIN-L-ISOASPARTATE(D-ASPARTATE) O-METHYLTRANSFERASE"/>
    <property type="match status" value="1"/>
</dbReference>
<evidence type="ECO:0000256" key="1">
    <source>
        <dbReference type="ARBA" id="ARBA00004496"/>
    </source>
</evidence>
<dbReference type="PANTHER" id="PTHR11579">
    <property type="entry name" value="PROTEIN-L-ISOASPARTATE O-METHYLTRANSFERASE"/>
    <property type="match status" value="1"/>
</dbReference>
<evidence type="ECO:0000256" key="4">
    <source>
        <dbReference type="ARBA" id="ARBA00022490"/>
    </source>
</evidence>
<evidence type="ECO:0000256" key="2">
    <source>
        <dbReference type="ARBA" id="ARBA00005369"/>
    </source>
</evidence>
<accession>A0A915CND3</accession>
<evidence type="ECO:0000256" key="3">
    <source>
        <dbReference type="ARBA" id="ARBA00011890"/>
    </source>
</evidence>
<reference evidence="14" key="1">
    <citation type="submission" date="2022-11" db="UniProtKB">
        <authorList>
            <consortium name="WormBaseParasite"/>
        </authorList>
    </citation>
    <scope>IDENTIFICATION</scope>
</reference>
<comment type="subcellular location">
    <subcellularLocation>
        <location evidence="1">Cytoplasm</location>
    </subcellularLocation>
</comment>
<evidence type="ECO:0000256" key="11">
    <source>
        <dbReference type="ARBA" id="ARBA00040923"/>
    </source>
</evidence>
<dbReference type="Pfam" id="PF01135">
    <property type="entry name" value="PCMT"/>
    <property type="match status" value="1"/>
</dbReference>
<dbReference type="AlphaFoldDB" id="A0A915CND3"/>
<protein>
    <recommendedName>
        <fullName evidence="11">Protein-L-isoaspartate(D-aspartate) O-methyltransferase</fullName>
        <ecNumber evidence="3">2.1.1.77</ecNumber>
    </recommendedName>
    <alternativeName>
        <fullName evidence="9">L-isoaspartyl protein carboxyl methyltransferase</fullName>
    </alternativeName>
    <alternativeName>
        <fullName evidence="12">Protein L-isoaspartyl/D-aspartyl methyltransferase</fullName>
    </alternativeName>
    <alternativeName>
        <fullName evidence="8">Protein-beta-aspartate methyltransferase</fullName>
    </alternativeName>
</protein>
<dbReference type="WBParaSite" id="jg10828">
    <property type="protein sequence ID" value="jg10828"/>
    <property type="gene ID" value="jg10828"/>
</dbReference>
<dbReference type="Gene3D" id="3.40.50.150">
    <property type="entry name" value="Vaccinia Virus protein VP39"/>
    <property type="match status" value="1"/>
</dbReference>
<evidence type="ECO:0000313" key="13">
    <source>
        <dbReference type="Proteomes" id="UP000887574"/>
    </source>
</evidence>
<organism evidence="13 14">
    <name type="scientific">Ditylenchus dipsaci</name>
    <dbReference type="NCBI Taxonomy" id="166011"/>
    <lineage>
        <taxon>Eukaryota</taxon>
        <taxon>Metazoa</taxon>
        <taxon>Ecdysozoa</taxon>
        <taxon>Nematoda</taxon>
        <taxon>Chromadorea</taxon>
        <taxon>Rhabditida</taxon>
        <taxon>Tylenchina</taxon>
        <taxon>Tylenchomorpha</taxon>
        <taxon>Sphaerularioidea</taxon>
        <taxon>Anguinidae</taxon>
        <taxon>Anguininae</taxon>
        <taxon>Ditylenchus</taxon>
    </lineage>
</organism>
<dbReference type="NCBIfam" id="TIGR00080">
    <property type="entry name" value="pimt"/>
    <property type="match status" value="1"/>
</dbReference>
<evidence type="ECO:0000256" key="8">
    <source>
        <dbReference type="ARBA" id="ARBA00031323"/>
    </source>
</evidence>
<dbReference type="GO" id="GO:0004719">
    <property type="term" value="F:protein-L-isoaspartate (D-aspartate) O-methyltransferase activity"/>
    <property type="evidence" value="ECO:0007669"/>
    <property type="project" value="UniProtKB-EC"/>
</dbReference>
<keyword evidence="5" id="KW-0489">Methyltransferase</keyword>
<sequence>MSLYTIYSKTQAQLVENLAKVGAFKSDRVKKALLSVDRADFTANQPYFDMPQPIGFGATISAPHMHASALEHLEDVLTKDNATVLDVGSGSGYLCAAFAKMLGPNGKVVGIDHIPELVQMSEKNIRLNNADLLDSGKLILIAGDGRLGYPPLEPYDAIHVGAAASDLPKQLIEQLAVNGRMLIPVGPPGHQDFLQIDKVSSTEIRQKKLAAVVYVPLTNKEHQLGRRN</sequence>
<proteinExistence type="inferred from homology"/>
<name>A0A915CND3_9BILA</name>
<comment type="similarity">
    <text evidence="2">Belongs to the methyltransferase superfamily. L-isoaspartyl/D-aspartyl protein methyltransferase family.</text>
</comment>
<evidence type="ECO:0000256" key="7">
    <source>
        <dbReference type="ARBA" id="ARBA00022691"/>
    </source>
</evidence>
<evidence type="ECO:0000256" key="12">
    <source>
        <dbReference type="ARBA" id="ARBA00042126"/>
    </source>
</evidence>